<feature type="transmembrane region" description="Helical" evidence="9">
    <location>
        <begin position="298"/>
        <end position="318"/>
    </location>
</feature>
<keyword evidence="7 8" id="KW-0407">Ion channel</keyword>
<dbReference type="InterPro" id="IPR003280">
    <property type="entry name" value="2pore_dom_K_chnl"/>
</dbReference>
<evidence type="ECO:0000313" key="13">
    <source>
        <dbReference type="Proteomes" id="UP000225706"/>
    </source>
</evidence>
<evidence type="ECO:0000256" key="10">
    <source>
        <dbReference type="SAM" id="SignalP"/>
    </source>
</evidence>
<dbReference type="Gene3D" id="1.10.287.70">
    <property type="match status" value="1"/>
</dbReference>
<evidence type="ECO:0000256" key="8">
    <source>
        <dbReference type="RuleBase" id="RU003857"/>
    </source>
</evidence>
<evidence type="ECO:0000256" key="2">
    <source>
        <dbReference type="ARBA" id="ARBA00022448"/>
    </source>
</evidence>
<keyword evidence="5 8" id="KW-0406">Ion transport</keyword>
<evidence type="ECO:0000256" key="5">
    <source>
        <dbReference type="ARBA" id="ARBA00023065"/>
    </source>
</evidence>
<feature type="chain" id="PRO_5013378542" evidence="10">
    <location>
        <begin position="17"/>
        <end position="576"/>
    </location>
</feature>
<dbReference type="OrthoDB" id="5953876at2759"/>
<evidence type="ECO:0000256" key="9">
    <source>
        <dbReference type="SAM" id="Phobius"/>
    </source>
</evidence>
<keyword evidence="4 9" id="KW-1133">Transmembrane helix</keyword>
<evidence type="ECO:0000256" key="1">
    <source>
        <dbReference type="ARBA" id="ARBA00004141"/>
    </source>
</evidence>
<feature type="domain" description="Potassium channel" evidence="11">
    <location>
        <begin position="246"/>
        <end position="322"/>
    </location>
</feature>
<comment type="subcellular location">
    <subcellularLocation>
        <location evidence="1">Membrane</location>
        <topology evidence="1">Multi-pass membrane protein</topology>
    </subcellularLocation>
</comment>
<organism evidence="12 13">
    <name type="scientific">Stylophora pistillata</name>
    <name type="common">Smooth cauliflower coral</name>
    <dbReference type="NCBI Taxonomy" id="50429"/>
    <lineage>
        <taxon>Eukaryota</taxon>
        <taxon>Metazoa</taxon>
        <taxon>Cnidaria</taxon>
        <taxon>Anthozoa</taxon>
        <taxon>Hexacorallia</taxon>
        <taxon>Scleractinia</taxon>
        <taxon>Astrocoeniina</taxon>
        <taxon>Pocilloporidae</taxon>
        <taxon>Stylophora</taxon>
    </lineage>
</organism>
<feature type="transmembrane region" description="Helical" evidence="9">
    <location>
        <begin position="472"/>
        <end position="497"/>
    </location>
</feature>
<dbReference type="GO" id="GO:0001508">
    <property type="term" value="P:action potential"/>
    <property type="evidence" value="ECO:0007669"/>
    <property type="project" value="TreeGrafter"/>
</dbReference>
<sequence>MASLVLVTAFVPMALHVISIPAVNITADDGMTMDDLENNKKCPDVIKVKWNELHAREPHVIKQVSGNRTFYDGLFPWKSMASLVLVTAFVPMALQIISIPAVNITADDGMTMDDLENNKKCPDVIKVKWNEFHAREPHVIKQVSGNRTFYDGLFPLNLQSMLENCCPSSEIKYVDVDQADIFLPVILNYKESGLSSQSKVVPILPNTGVAFVVKRADRKHLPIKILSSIFSSWPVLVLTLLLSVLAGIVAWILDTRQNTEEFPLSFVQGSWEGFWWAFVSMTTVGYGDRCPKTISGRLFAIIWILTGICMCSIFTAMLTTSLTTISLDTMIPLPQAKVAAVFGSIEATTGFQRQAQVIRVHSIKEIQEKILEGEAIGGLMDSFTLSHYRDYFPANEFKVQEVIAQEYLEYGAQIENPSLVNLVKCLKNLRFSDESEMYEYAELYMGKSTKSSLEESMTPNDRTIGVDPEGLLFYPALFTCLGILTFFLISGATWELCRRTRMRKSERGATEKLSLQASSEEDAQTQKTNAMLREFEEQVAGDVRKALKSLRQNFSDSFLRPYKNCSSETQETWTSV</sequence>
<protein>
    <submittedName>
        <fullName evidence="12">Putative potassium channel protein YugO</fullName>
    </submittedName>
</protein>
<feature type="transmembrane region" description="Helical" evidence="9">
    <location>
        <begin position="80"/>
        <end position="102"/>
    </location>
</feature>
<dbReference type="SUPFAM" id="SSF81324">
    <property type="entry name" value="Voltage-gated potassium channels"/>
    <property type="match status" value="1"/>
</dbReference>
<evidence type="ECO:0000256" key="4">
    <source>
        <dbReference type="ARBA" id="ARBA00022989"/>
    </source>
</evidence>
<dbReference type="InterPro" id="IPR028325">
    <property type="entry name" value="VG_K_chnl"/>
</dbReference>
<dbReference type="GO" id="GO:0008076">
    <property type="term" value="C:voltage-gated potassium channel complex"/>
    <property type="evidence" value="ECO:0007669"/>
    <property type="project" value="InterPro"/>
</dbReference>
<dbReference type="Proteomes" id="UP000225706">
    <property type="component" value="Unassembled WGS sequence"/>
</dbReference>
<dbReference type="EMBL" id="LSMT01000200">
    <property type="protein sequence ID" value="PFX23673.1"/>
    <property type="molecule type" value="Genomic_DNA"/>
</dbReference>
<dbReference type="AlphaFoldDB" id="A0A2B4S3P8"/>
<dbReference type="Pfam" id="PF07885">
    <property type="entry name" value="Ion_trans_2"/>
    <property type="match status" value="1"/>
</dbReference>
<dbReference type="GO" id="GO:0005251">
    <property type="term" value="F:delayed rectifier potassium channel activity"/>
    <property type="evidence" value="ECO:0007669"/>
    <property type="project" value="TreeGrafter"/>
</dbReference>
<dbReference type="PANTHER" id="PTHR11537">
    <property type="entry name" value="VOLTAGE-GATED POTASSIUM CHANNEL"/>
    <property type="match status" value="1"/>
</dbReference>
<evidence type="ECO:0000313" key="12">
    <source>
        <dbReference type="EMBL" id="PFX23673.1"/>
    </source>
</evidence>
<evidence type="ECO:0000256" key="6">
    <source>
        <dbReference type="ARBA" id="ARBA00023136"/>
    </source>
</evidence>
<gene>
    <name evidence="12" type="primary">yugO</name>
    <name evidence="12" type="ORF">AWC38_SpisGene11764</name>
</gene>
<keyword evidence="6 9" id="KW-0472">Membrane</keyword>
<feature type="signal peptide" evidence="10">
    <location>
        <begin position="1"/>
        <end position="16"/>
    </location>
</feature>
<evidence type="ECO:0000259" key="11">
    <source>
        <dbReference type="Pfam" id="PF07885"/>
    </source>
</evidence>
<feature type="transmembrane region" description="Helical" evidence="9">
    <location>
        <begin position="265"/>
        <end position="286"/>
    </location>
</feature>
<evidence type="ECO:0000256" key="7">
    <source>
        <dbReference type="ARBA" id="ARBA00023303"/>
    </source>
</evidence>
<keyword evidence="3 8" id="KW-0812">Transmembrane</keyword>
<comment type="caution">
    <text evidence="12">The sequence shown here is derived from an EMBL/GenBank/DDBJ whole genome shotgun (WGS) entry which is preliminary data.</text>
</comment>
<keyword evidence="2 8" id="KW-0813">Transport</keyword>
<accession>A0A2B4S3P8</accession>
<dbReference type="PRINTS" id="PR01333">
    <property type="entry name" value="2POREKCHANEL"/>
</dbReference>
<dbReference type="InterPro" id="IPR013099">
    <property type="entry name" value="K_chnl_dom"/>
</dbReference>
<keyword evidence="10" id="KW-0732">Signal</keyword>
<feature type="transmembrane region" description="Helical" evidence="9">
    <location>
        <begin position="225"/>
        <end position="253"/>
    </location>
</feature>
<reference evidence="13" key="1">
    <citation type="journal article" date="2017" name="bioRxiv">
        <title>Comparative analysis of the genomes of Stylophora pistillata and Acropora digitifera provides evidence for extensive differences between species of corals.</title>
        <authorList>
            <person name="Voolstra C.R."/>
            <person name="Li Y."/>
            <person name="Liew Y.J."/>
            <person name="Baumgarten S."/>
            <person name="Zoccola D."/>
            <person name="Flot J.-F."/>
            <person name="Tambutte S."/>
            <person name="Allemand D."/>
            <person name="Aranda M."/>
        </authorList>
    </citation>
    <scope>NUCLEOTIDE SEQUENCE [LARGE SCALE GENOMIC DNA]</scope>
</reference>
<keyword evidence="13" id="KW-1185">Reference proteome</keyword>
<evidence type="ECO:0000256" key="3">
    <source>
        <dbReference type="ARBA" id="ARBA00022692"/>
    </source>
</evidence>
<name>A0A2B4S3P8_STYPI</name>
<comment type="similarity">
    <text evidence="8">Belongs to the two pore domain potassium channel (TC 1.A.1.8) family.</text>
</comment>
<dbReference type="PANTHER" id="PTHR11537:SF252">
    <property type="entry name" value="POTASSIUM VOLTAGE-GATED CHANNEL PROTEIN SHAW"/>
    <property type="match status" value="1"/>
</dbReference>
<proteinExistence type="inferred from homology"/>